<comment type="catalytic activity">
    <reaction evidence="9">
        <text>(S)-dihydroorotate + A = orotate + AH2</text>
        <dbReference type="Rhea" id="RHEA:18073"/>
        <dbReference type="ChEBI" id="CHEBI:13193"/>
        <dbReference type="ChEBI" id="CHEBI:17499"/>
        <dbReference type="ChEBI" id="CHEBI:30839"/>
        <dbReference type="ChEBI" id="CHEBI:30864"/>
    </reaction>
</comment>
<dbReference type="UniPathway" id="UPA00070"/>
<proteinExistence type="inferred from homology"/>
<keyword evidence="6 9" id="KW-0288">FMN</keyword>
<feature type="binding site" evidence="9">
    <location>
        <position position="50"/>
    </location>
    <ligand>
        <name>substrate</name>
    </ligand>
</feature>
<dbReference type="PROSITE" id="PS00912">
    <property type="entry name" value="DHODEHASE_2"/>
    <property type="match status" value="1"/>
</dbReference>
<comment type="pathway">
    <text evidence="2 9">Pyrimidine metabolism; UMP biosynthesis via de novo pathway.</text>
</comment>
<dbReference type="Pfam" id="PF01180">
    <property type="entry name" value="DHO_dh"/>
    <property type="match status" value="1"/>
</dbReference>
<dbReference type="PROSITE" id="PS00911">
    <property type="entry name" value="DHODEHASE_1"/>
    <property type="match status" value="1"/>
</dbReference>
<evidence type="ECO:0000313" key="11">
    <source>
        <dbReference type="EMBL" id="OGF07179.1"/>
    </source>
</evidence>
<evidence type="ECO:0000256" key="5">
    <source>
        <dbReference type="ARBA" id="ARBA00022630"/>
    </source>
</evidence>
<feature type="binding site" evidence="9">
    <location>
        <begin position="74"/>
        <end position="78"/>
    </location>
    <ligand>
        <name>substrate</name>
    </ligand>
</feature>
<evidence type="ECO:0000256" key="4">
    <source>
        <dbReference type="ARBA" id="ARBA00022490"/>
    </source>
</evidence>
<dbReference type="HAMAP" id="MF_00224">
    <property type="entry name" value="DHO_dh_type1"/>
    <property type="match status" value="1"/>
</dbReference>
<gene>
    <name evidence="9" type="primary">pyrD</name>
    <name evidence="11" type="ORF">A2024_09685</name>
</gene>
<dbReference type="InterPro" id="IPR024920">
    <property type="entry name" value="Dihydroorotate_DH_1"/>
</dbReference>
<keyword evidence="8 9" id="KW-0560">Oxidoreductase</keyword>
<dbReference type="NCBIfam" id="NF005574">
    <property type="entry name" value="PRK07259.1"/>
    <property type="match status" value="1"/>
</dbReference>
<feature type="binding site" evidence="9">
    <location>
        <begin position="248"/>
        <end position="249"/>
    </location>
    <ligand>
        <name>FMN</name>
        <dbReference type="ChEBI" id="CHEBI:58210"/>
    </ligand>
</feature>
<evidence type="ECO:0000256" key="8">
    <source>
        <dbReference type="ARBA" id="ARBA00023002"/>
    </source>
</evidence>
<feature type="binding site" evidence="9">
    <location>
        <position position="132"/>
    </location>
    <ligand>
        <name>FMN</name>
        <dbReference type="ChEBI" id="CHEBI:58210"/>
    </ligand>
</feature>
<comment type="function">
    <text evidence="9">Catalyzes the conversion of dihydroorotate to orotate.</text>
</comment>
<dbReference type="InterPro" id="IPR012135">
    <property type="entry name" value="Dihydroorotate_DH_1_2"/>
</dbReference>
<dbReference type="NCBIfam" id="TIGR01037">
    <property type="entry name" value="pyrD_sub1_fam"/>
    <property type="match status" value="1"/>
</dbReference>
<keyword evidence="4 9" id="KW-0963">Cytoplasm</keyword>
<dbReference type="PANTHER" id="PTHR48109">
    <property type="entry name" value="DIHYDROOROTATE DEHYDROGENASE (QUINONE), MITOCHONDRIAL-RELATED"/>
    <property type="match status" value="1"/>
</dbReference>
<sequence length="308" mass="32463">MKQLKNIDLRVSLAGLELKNPVIAASGTFGYGTEYSPLAKPGDFGAVITKTITLSPRAGNQPPRICETACGMLNSIGLANVGFEVFKKEKLPRLLGKGAVIIANIAGNTIEEYAQLAGKLDKITDIPALELNISCPNVRHGGIAFGTDPASAAALTKAVRRVYKKTLIVKLSPNVSDIAAIARAAEKAGADALSLINTLYGMAVDIRKRRPVLGNITGGLSGPAIKPVALYNLYKTYHSVKIPLIGLGGIMDHRDALEFMITGAAAVQIGTANFVNPSAAKDILAGMTGYCRENNLPRIKNLTGILKC</sequence>
<evidence type="ECO:0000256" key="3">
    <source>
        <dbReference type="ARBA" id="ARBA00008008"/>
    </source>
</evidence>
<evidence type="ECO:0000256" key="7">
    <source>
        <dbReference type="ARBA" id="ARBA00022975"/>
    </source>
</evidence>
<dbReference type="InterPro" id="IPR005720">
    <property type="entry name" value="Dihydroorotate_DH_cat"/>
</dbReference>
<dbReference type="FunFam" id="3.20.20.70:FF:000027">
    <property type="entry name" value="Dihydropyrimidine dehydrogenase [NADP(+)]"/>
    <property type="match status" value="1"/>
</dbReference>
<keyword evidence="5 9" id="KW-0285">Flavoprotein</keyword>
<protein>
    <recommendedName>
        <fullName evidence="9">Dihydroorotate dehydrogenase</fullName>
        <shortName evidence="9">DHOD</shortName>
        <shortName evidence="9">DHODase</shortName>
        <shortName evidence="9">DHOdehase</shortName>
        <ecNumber evidence="9">1.3.-.-</ecNumber>
    </recommendedName>
</protein>
<feature type="binding site" evidence="9">
    <location>
        <position position="104"/>
    </location>
    <ligand>
        <name>FMN</name>
        <dbReference type="ChEBI" id="CHEBI:58210"/>
    </ligand>
</feature>
<organism evidence="11 12">
    <name type="scientific">Candidatus Edwardsbacteria bacterium GWF2_54_11</name>
    <dbReference type="NCBI Taxonomy" id="1817851"/>
    <lineage>
        <taxon>Bacteria</taxon>
        <taxon>Candidatus Edwardsiibacteriota</taxon>
    </lineage>
</organism>
<feature type="domain" description="Dihydroorotate dehydrogenase catalytic" evidence="10">
    <location>
        <begin position="9"/>
        <end position="287"/>
    </location>
</feature>
<dbReference type="GO" id="GO:0004152">
    <property type="term" value="F:dihydroorotate dehydrogenase activity"/>
    <property type="evidence" value="ECO:0007669"/>
    <property type="project" value="UniProtKB-UniRule"/>
</dbReference>
<dbReference type="Gene3D" id="3.20.20.70">
    <property type="entry name" value="Aldolase class I"/>
    <property type="match status" value="1"/>
</dbReference>
<feature type="binding site" evidence="9">
    <location>
        <begin position="197"/>
        <end position="198"/>
    </location>
    <ligand>
        <name>substrate</name>
    </ligand>
</feature>
<accession>A0A1F5QYE4</accession>
<dbReference type="InterPro" id="IPR049622">
    <property type="entry name" value="Dihydroorotate_DH_I"/>
</dbReference>
<dbReference type="InterPro" id="IPR050074">
    <property type="entry name" value="DHO_dehydrogenase"/>
</dbReference>
<comment type="subcellular location">
    <subcellularLocation>
        <location evidence="1 9">Cytoplasm</location>
    </subcellularLocation>
</comment>
<feature type="binding site" evidence="9">
    <location>
        <position position="170"/>
    </location>
    <ligand>
        <name>FMN</name>
        <dbReference type="ChEBI" id="CHEBI:58210"/>
    </ligand>
</feature>
<dbReference type="EMBL" id="MFFM01000051">
    <property type="protein sequence ID" value="OGF07179.1"/>
    <property type="molecule type" value="Genomic_DNA"/>
</dbReference>
<keyword evidence="7 9" id="KW-0665">Pyrimidine biosynthesis</keyword>
<feature type="binding site" evidence="9">
    <location>
        <begin position="50"/>
        <end position="51"/>
    </location>
    <ligand>
        <name>FMN</name>
        <dbReference type="ChEBI" id="CHEBI:58210"/>
    </ligand>
</feature>
<dbReference type="GO" id="GO:0005737">
    <property type="term" value="C:cytoplasm"/>
    <property type="evidence" value="ECO:0007669"/>
    <property type="project" value="UniProtKB-SubCell"/>
</dbReference>
<evidence type="ECO:0000313" key="12">
    <source>
        <dbReference type="Proteomes" id="UP000177230"/>
    </source>
</evidence>
<comment type="similarity">
    <text evidence="3 9">Belongs to the dihydroorotate dehydrogenase family. Type 1 subfamily.</text>
</comment>
<dbReference type="PANTHER" id="PTHR48109:SF1">
    <property type="entry name" value="DIHYDROOROTATE DEHYDROGENASE (FUMARATE)"/>
    <property type="match status" value="1"/>
</dbReference>
<feature type="binding site" evidence="9">
    <location>
        <position position="196"/>
    </location>
    <ligand>
        <name>FMN</name>
        <dbReference type="ChEBI" id="CHEBI:58210"/>
    </ligand>
</feature>
<dbReference type="EC" id="1.3.-.-" evidence="9"/>
<dbReference type="PIRSF" id="PIRSF000164">
    <property type="entry name" value="DHO_oxidase"/>
    <property type="match status" value="1"/>
</dbReference>
<dbReference type="SUPFAM" id="SSF51395">
    <property type="entry name" value="FMN-linked oxidoreductases"/>
    <property type="match status" value="1"/>
</dbReference>
<feature type="binding site" evidence="9">
    <location>
        <begin position="270"/>
        <end position="271"/>
    </location>
    <ligand>
        <name>FMN</name>
        <dbReference type="ChEBI" id="CHEBI:58210"/>
    </ligand>
</feature>
<evidence type="ECO:0000256" key="9">
    <source>
        <dbReference type="HAMAP-Rule" id="MF_00224"/>
    </source>
</evidence>
<dbReference type="InterPro" id="IPR001295">
    <property type="entry name" value="Dihydroorotate_DH_CS"/>
</dbReference>
<feature type="binding site" evidence="9">
    <location>
        <position position="26"/>
    </location>
    <ligand>
        <name>FMN</name>
        <dbReference type="ChEBI" id="CHEBI:58210"/>
    </ligand>
</feature>
<feature type="binding site" evidence="9">
    <location>
        <position position="132"/>
    </location>
    <ligand>
        <name>substrate</name>
    </ligand>
</feature>
<dbReference type="GO" id="GO:0006207">
    <property type="term" value="P:'de novo' pyrimidine nucleobase biosynthetic process"/>
    <property type="evidence" value="ECO:0007669"/>
    <property type="project" value="InterPro"/>
</dbReference>
<reference evidence="11 12" key="1">
    <citation type="journal article" date="2016" name="Nat. Commun.">
        <title>Thousands of microbial genomes shed light on interconnected biogeochemical processes in an aquifer system.</title>
        <authorList>
            <person name="Anantharaman K."/>
            <person name="Brown C.T."/>
            <person name="Hug L.A."/>
            <person name="Sharon I."/>
            <person name="Castelle C.J."/>
            <person name="Probst A.J."/>
            <person name="Thomas B.C."/>
            <person name="Singh A."/>
            <person name="Wilkins M.J."/>
            <person name="Karaoz U."/>
            <person name="Brodie E.L."/>
            <person name="Williams K.H."/>
            <person name="Hubbard S.S."/>
            <person name="Banfield J.F."/>
        </authorList>
    </citation>
    <scope>NUCLEOTIDE SEQUENCE [LARGE SCALE GENOMIC DNA]</scope>
</reference>
<name>A0A1F5QYE4_9BACT</name>
<feature type="binding site" evidence="9">
    <location>
        <position position="222"/>
    </location>
    <ligand>
        <name>FMN</name>
        <dbReference type="ChEBI" id="CHEBI:58210"/>
    </ligand>
</feature>
<dbReference type="Proteomes" id="UP000177230">
    <property type="component" value="Unassembled WGS sequence"/>
</dbReference>
<dbReference type="CDD" id="cd04740">
    <property type="entry name" value="DHOD_1B_like"/>
    <property type="match status" value="1"/>
</dbReference>
<dbReference type="GO" id="GO:0044205">
    <property type="term" value="P:'de novo' UMP biosynthetic process"/>
    <property type="evidence" value="ECO:0007669"/>
    <property type="project" value="UniProtKB-UniRule"/>
</dbReference>
<evidence type="ECO:0000256" key="1">
    <source>
        <dbReference type="ARBA" id="ARBA00004496"/>
    </source>
</evidence>
<dbReference type="AlphaFoldDB" id="A0A1F5QYE4"/>
<feature type="active site" description="Nucleophile" evidence="9">
    <location>
        <position position="135"/>
    </location>
</feature>
<dbReference type="InterPro" id="IPR033888">
    <property type="entry name" value="DHOD_1B"/>
</dbReference>
<dbReference type="InterPro" id="IPR013785">
    <property type="entry name" value="Aldolase_TIM"/>
</dbReference>
<evidence type="ECO:0000256" key="6">
    <source>
        <dbReference type="ARBA" id="ARBA00022643"/>
    </source>
</evidence>
<comment type="caution">
    <text evidence="11">The sequence shown here is derived from an EMBL/GenBank/DDBJ whole genome shotgun (WGS) entry which is preliminary data.</text>
</comment>
<comment type="cofactor">
    <cofactor evidence="9">
        <name>FMN</name>
        <dbReference type="ChEBI" id="CHEBI:58210"/>
    </cofactor>
    <text evidence="9">Binds 1 FMN per subunit.</text>
</comment>
<evidence type="ECO:0000259" key="10">
    <source>
        <dbReference type="Pfam" id="PF01180"/>
    </source>
</evidence>
<evidence type="ECO:0000256" key="2">
    <source>
        <dbReference type="ARBA" id="ARBA00004725"/>
    </source>
</evidence>